<dbReference type="InterPro" id="IPR029035">
    <property type="entry name" value="DHS-like_NAD/FAD-binding_dom"/>
</dbReference>
<dbReference type="SUPFAM" id="SSF52467">
    <property type="entry name" value="DHS-like NAD/FAD-binding domain"/>
    <property type="match status" value="1"/>
</dbReference>
<accession>A0A1H7IFI4</accession>
<evidence type="ECO:0000256" key="4">
    <source>
        <dbReference type="HAMAP-Rule" id="MF_00640"/>
    </source>
</evidence>
<sequence length="359" mass="39572">MTDTLNKTAGANAPINDNRKAELLSKQVKHIDIKSFDARPIVDAMSDMSFTSRDLGRATKIYNDMLADKDCTVVLVIAGSTSAGGCMDLYAELVRNKMVDVIVATGATIVDMDFFEGLGHKHYQALEVPDDDTLRSLYIDRIYDTYIDEEQLQDCDFTINKIAESLEPKPYSSRAFIREMGKYLVEHGKKDNSLVKLAYEHDVPIFCPAFVDSSAGFGLVKHQVDAAKEGRPYMVLDAIADFRELTQIKIEAGTTGLLMIGGGVPKNFIQDTVVCAEILGHEDVEVHKYAVQITVADVRDGACSSSTLQEAASWGKVNTGIEQMVFAEAGSVMPLLASDAYHRGHWKDRAKRGWAKLFA</sequence>
<comment type="similarity">
    <text evidence="1 4">Belongs to the deoxyhypusine synthase family.</text>
</comment>
<dbReference type="PANTHER" id="PTHR11703">
    <property type="entry name" value="DEOXYHYPUSINE SYNTHASE"/>
    <property type="match status" value="1"/>
</dbReference>
<protein>
    <recommendedName>
        <fullName evidence="2 4">Deoxyhypusine synthase-like protein</fullName>
        <ecNumber evidence="4">2.5.-.-</ecNumber>
    </recommendedName>
</protein>
<evidence type="ECO:0000256" key="2">
    <source>
        <dbReference type="ARBA" id="ARBA00017979"/>
    </source>
</evidence>
<dbReference type="HAMAP" id="MF_00640">
    <property type="entry name" value="DHS_like"/>
    <property type="match status" value="1"/>
</dbReference>
<dbReference type="GO" id="GO:0034038">
    <property type="term" value="F:deoxyhypusine synthase activity"/>
    <property type="evidence" value="ECO:0007669"/>
    <property type="project" value="TreeGrafter"/>
</dbReference>
<dbReference type="Gene3D" id="3.40.910.10">
    <property type="entry name" value="Deoxyhypusine synthase"/>
    <property type="match status" value="1"/>
</dbReference>
<evidence type="ECO:0000256" key="3">
    <source>
        <dbReference type="ARBA" id="ARBA00022679"/>
    </source>
</evidence>
<gene>
    <name evidence="5" type="ORF">SAMN05216382_0758</name>
</gene>
<dbReference type="Proteomes" id="UP000199214">
    <property type="component" value="Unassembled WGS sequence"/>
</dbReference>
<dbReference type="EC" id="2.5.-.-" evidence="4"/>
<dbReference type="EMBL" id="FNZZ01000001">
    <property type="protein sequence ID" value="SEK61256.1"/>
    <property type="molecule type" value="Genomic_DNA"/>
</dbReference>
<evidence type="ECO:0000256" key="1">
    <source>
        <dbReference type="ARBA" id="ARBA00009892"/>
    </source>
</evidence>
<name>A0A1H7IFI4_9SPHN</name>
<dbReference type="InterPro" id="IPR002773">
    <property type="entry name" value="Deoxyhypusine_synthase"/>
</dbReference>
<dbReference type="AlphaFoldDB" id="A0A1H7IFI4"/>
<dbReference type="NCBIfam" id="NF002699">
    <property type="entry name" value="PRK02492.1"/>
    <property type="match status" value="1"/>
</dbReference>
<dbReference type="STRING" id="1855283.SAMN05216382_0758"/>
<proteinExistence type="inferred from homology"/>
<dbReference type="RefSeq" id="WP_093003365.1">
    <property type="nucleotide sequence ID" value="NZ_FNZZ01000001.1"/>
</dbReference>
<keyword evidence="6" id="KW-1185">Reference proteome</keyword>
<keyword evidence="3 4" id="KW-0808">Transferase</keyword>
<dbReference type="Pfam" id="PF01916">
    <property type="entry name" value="DS"/>
    <property type="match status" value="1"/>
</dbReference>
<evidence type="ECO:0000313" key="5">
    <source>
        <dbReference type="EMBL" id="SEK61256.1"/>
    </source>
</evidence>
<dbReference type="OrthoDB" id="9771211at2"/>
<dbReference type="GO" id="GO:0005737">
    <property type="term" value="C:cytoplasm"/>
    <property type="evidence" value="ECO:0007669"/>
    <property type="project" value="TreeGrafter"/>
</dbReference>
<dbReference type="InterPro" id="IPR036982">
    <property type="entry name" value="Deoxyhypusine_synthase_sf"/>
</dbReference>
<reference evidence="6" key="1">
    <citation type="submission" date="2016-10" db="EMBL/GenBank/DDBJ databases">
        <authorList>
            <person name="Varghese N."/>
            <person name="Submissions S."/>
        </authorList>
    </citation>
    <scope>NUCLEOTIDE SEQUENCE [LARGE SCALE GENOMIC DNA]</scope>
    <source>
        <strain evidence="6">JS21-1</strain>
    </source>
</reference>
<dbReference type="InterPro" id="IPR023496">
    <property type="entry name" value="Deoxyhypusine_synthase-like"/>
</dbReference>
<evidence type="ECO:0000313" key="6">
    <source>
        <dbReference type="Proteomes" id="UP000199214"/>
    </source>
</evidence>
<organism evidence="5 6">
    <name type="scientific">Sphingomonas palmae</name>
    <dbReference type="NCBI Taxonomy" id="1855283"/>
    <lineage>
        <taxon>Bacteria</taxon>
        <taxon>Pseudomonadati</taxon>
        <taxon>Pseudomonadota</taxon>
        <taxon>Alphaproteobacteria</taxon>
        <taxon>Sphingomonadales</taxon>
        <taxon>Sphingomonadaceae</taxon>
        <taxon>Sphingomonas</taxon>
    </lineage>
</organism>
<dbReference type="PANTHER" id="PTHR11703:SF2">
    <property type="entry name" value="DEOXYHYPUSINE SYNTHASE-LIKE PROTEIN"/>
    <property type="match status" value="1"/>
</dbReference>